<dbReference type="Proteomes" id="UP001168821">
    <property type="component" value="Unassembled WGS sequence"/>
</dbReference>
<feature type="region of interest" description="Disordered" evidence="1">
    <location>
        <begin position="30"/>
        <end position="55"/>
    </location>
</feature>
<protein>
    <submittedName>
        <fullName evidence="2">Uncharacterized protein</fullName>
    </submittedName>
</protein>
<dbReference type="EMBL" id="JALNTZ010000003">
    <property type="protein sequence ID" value="KAJ3659543.1"/>
    <property type="molecule type" value="Genomic_DNA"/>
</dbReference>
<organism evidence="2 3">
    <name type="scientific">Zophobas morio</name>
    <dbReference type="NCBI Taxonomy" id="2755281"/>
    <lineage>
        <taxon>Eukaryota</taxon>
        <taxon>Metazoa</taxon>
        <taxon>Ecdysozoa</taxon>
        <taxon>Arthropoda</taxon>
        <taxon>Hexapoda</taxon>
        <taxon>Insecta</taxon>
        <taxon>Pterygota</taxon>
        <taxon>Neoptera</taxon>
        <taxon>Endopterygota</taxon>
        <taxon>Coleoptera</taxon>
        <taxon>Polyphaga</taxon>
        <taxon>Cucujiformia</taxon>
        <taxon>Tenebrionidae</taxon>
        <taxon>Zophobas</taxon>
    </lineage>
</organism>
<comment type="caution">
    <text evidence="2">The sequence shown here is derived from an EMBL/GenBank/DDBJ whole genome shotgun (WGS) entry which is preliminary data.</text>
</comment>
<proteinExistence type="predicted"/>
<reference evidence="2" key="1">
    <citation type="journal article" date="2023" name="G3 (Bethesda)">
        <title>Whole genome assemblies of Zophobas morio and Tenebrio molitor.</title>
        <authorList>
            <person name="Kaur S."/>
            <person name="Stinson S.A."/>
            <person name="diCenzo G.C."/>
        </authorList>
    </citation>
    <scope>NUCLEOTIDE SEQUENCE</scope>
    <source>
        <strain evidence="2">QUZm001</strain>
    </source>
</reference>
<gene>
    <name evidence="2" type="ORF">Zmor_011227</name>
</gene>
<name>A0AA38MKR1_9CUCU</name>
<evidence type="ECO:0000313" key="2">
    <source>
        <dbReference type="EMBL" id="KAJ3659543.1"/>
    </source>
</evidence>
<evidence type="ECO:0000313" key="3">
    <source>
        <dbReference type="Proteomes" id="UP001168821"/>
    </source>
</evidence>
<feature type="region of interest" description="Disordered" evidence="1">
    <location>
        <begin position="94"/>
        <end position="115"/>
    </location>
</feature>
<dbReference type="AlphaFoldDB" id="A0AA38MKR1"/>
<evidence type="ECO:0000256" key="1">
    <source>
        <dbReference type="SAM" id="MobiDB-lite"/>
    </source>
</evidence>
<keyword evidence="3" id="KW-1185">Reference proteome</keyword>
<accession>A0AA38MKR1</accession>
<sequence length="115" mass="12637">MLSVFGEKGRVYLGINRCVLPFPLPFRPPGINRRTSRHPPGINRRITVPTDHPPGINRGISLSALQVLTERLPDIPEVSTGEYPIRHQAVTGGLPFRSTIPQASTGGYTFPPSRD</sequence>